<organism evidence="2 3">
    <name type="scientific">Jaapia argillacea MUCL 33604</name>
    <dbReference type="NCBI Taxonomy" id="933084"/>
    <lineage>
        <taxon>Eukaryota</taxon>
        <taxon>Fungi</taxon>
        <taxon>Dikarya</taxon>
        <taxon>Basidiomycota</taxon>
        <taxon>Agaricomycotina</taxon>
        <taxon>Agaricomycetes</taxon>
        <taxon>Agaricomycetidae</taxon>
        <taxon>Jaapiales</taxon>
        <taxon>Jaapiaceae</taxon>
        <taxon>Jaapia</taxon>
    </lineage>
</organism>
<dbReference type="AlphaFoldDB" id="A0A067QB85"/>
<dbReference type="EMBL" id="KL197709">
    <property type="protein sequence ID" value="KDQ64328.1"/>
    <property type="molecule type" value="Genomic_DNA"/>
</dbReference>
<evidence type="ECO:0000313" key="2">
    <source>
        <dbReference type="EMBL" id="KDQ64328.1"/>
    </source>
</evidence>
<dbReference type="HOGENOM" id="CLU_731781_0_0_1"/>
<feature type="region of interest" description="Disordered" evidence="1">
    <location>
        <begin position="82"/>
        <end position="101"/>
    </location>
</feature>
<dbReference type="Pfam" id="PF17104">
    <property type="entry name" value="YBL010C_LAA2"/>
    <property type="match status" value="1"/>
</dbReference>
<feature type="region of interest" description="Disordered" evidence="1">
    <location>
        <begin position="1"/>
        <end position="74"/>
    </location>
</feature>
<accession>A0A067QB85</accession>
<dbReference type="InterPro" id="IPR031355">
    <property type="entry name" value="YBL010C/LAA2-like"/>
</dbReference>
<proteinExistence type="predicted"/>
<name>A0A067QB85_9AGAM</name>
<evidence type="ECO:0000313" key="3">
    <source>
        <dbReference type="Proteomes" id="UP000027265"/>
    </source>
</evidence>
<reference evidence="3" key="1">
    <citation type="journal article" date="2014" name="Proc. Natl. Acad. Sci. U.S.A.">
        <title>Extensive sampling of basidiomycete genomes demonstrates inadequacy of the white-rot/brown-rot paradigm for wood decay fungi.</title>
        <authorList>
            <person name="Riley R."/>
            <person name="Salamov A.A."/>
            <person name="Brown D.W."/>
            <person name="Nagy L.G."/>
            <person name="Floudas D."/>
            <person name="Held B.W."/>
            <person name="Levasseur A."/>
            <person name="Lombard V."/>
            <person name="Morin E."/>
            <person name="Otillar R."/>
            <person name="Lindquist E.A."/>
            <person name="Sun H."/>
            <person name="LaButti K.M."/>
            <person name="Schmutz J."/>
            <person name="Jabbour D."/>
            <person name="Luo H."/>
            <person name="Baker S.E."/>
            <person name="Pisabarro A.G."/>
            <person name="Walton J.D."/>
            <person name="Blanchette R.A."/>
            <person name="Henrissat B."/>
            <person name="Martin F."/>
            <person name="Cullen D."/>
            <person name="Hibbett D.S."/>
            <person name="Grigoriev I.V."/>
        </authorList>
    </citation>
    <scope>NUCLEOTIDE SEQUENCE [LARGE SCALE GENOMIC DNA]</scope>
    <source>
        <strain evidence="3">MUCL 33604</strain>
    </source>
</reference>
<dbReference type="Proteomes" id="UP000027265">
    <property type="component" value="Unassembled WGS sequence"/>
</dbReference>
<feature type="region of interest" description="Disordered" evidence="1">
    <location>
        <begin position="201"/>
        <end position="251"/>
    </location>
</feature>
<sequence>MDDDLFGPSVWGLSDVSPISPPDTKGHVPFSTQAPENEFDEFDDFGAPAESTTDGGPEDDDFGDFGDFGEAPEMGFSEEVGFGEEVRIAGPSTRDWQPLQLDPFPSREELQEQIDVILAPLWGDKDISQVTTDEDVRRVEGLSQILVTPESRAFYDELVKPPPPMEPPNWTRSKIRRQHLIALGIPVNLDEVLPRANGKALPPLQITTRPMSAPPGPRPGVQSNVGSPVSRTGTPSRSGTPQPNPRSRQSTVAQLGLGPKPELDEAAINNLLDITPDSLSLMPLPVLESRLTELRNQTVNTSSFLTYLLQTRDALQQDSETYNTLIAELVGEAQKMKTGKGKAPVRRSSGRR</sequence>
<keyword evidence="3" id="KW-1185">Reference proteome</keyword>
<feature type="compositionally biased region" description="Polar residues" evidence="1">
    <location>
        <begin position="221"/>
        <end position="251"/>
    </location>
</feature>
<dbReference type="InParanoid" id="A0A067QB85"/>
<protein>
    <submittedName>
        <fullName evidence="2">Uncharacterized protein</fullName>
    </submittedName>
</protein>
<dbReference type="PANTHER" id="PTHR38698">
    <property type="entry name" value="EXPRESSED PROTEIN"/>
    <property type="match status" value="1"/>
</dbReference>
<evidence type="ECO:0000256" key="1">
    <source>
        <dbReference type="SAM" id="MobiDB-lite"/>
    </source>
</evidence>
<dbReference type="OrthoDB" id="5378975at2759"/>
<gene>
    <name evidence="2" type="ORF">JAAARDRAFT_201685</name>
</gene>
<dbReference type="PANTHER" id="PTHR38698:SF1">
    <property type="entry name" value="FUNGAL PROTEIN"/>
    <property type="match status" value="1"/>
</dbReference>
<dbReference type="STRING" id="933084.A0A067QB85"/>